<protein>
    <submittedName>
        <fullName evidence="1">Helix-turn-helix domain-containing protein</fullName>
    </submittedName>
</protein>
<name>A0A411DKV6_CHRID</name>
<organism evidence="1">
    <name type="scientific">Chryseobacterium indologenes</name>
    <name type="common">Flavobacterium indologenes</name>
    <dbReference type="NCBI Taxonomy" id="253"/>
    <lineage>
        <taxon>Bacteria</taxon>
        <taxon>Pseudomonadati</taxon>
        <taxon>Bacteroidota</taxon>
        <taxon>Flavobacteriia</taxon>
        <taxon>Flavobacteriales</taxon>
        <taxon>Weeksellaceae</taxon>
        <taxon>Chryseobacterium group</taxon>
        <taxon>Chryseobacterium</taxon>
    </lineage>
</organism>
<dbReference type="SUPFAM" id="SSF48295">
    <property type="entry name" value="TrpR-like"/>
    <property type="match status" value="1"/>
</dbReference>
<proteinExistence type="predicted"/>
<dbReference type="InterPro" id="IPR010921">
    <property type="entry name" value="Trp_repressor/repl_initiator"/>
</dbReference>
<sequence>MEKLTPDYKKIYTDLIIKKYPDKLGLCTSLLQKNNLTILDIFKLNQIILEDEDQNLWQCNQKHKSYNKETVLEILEYQIKNKLNDTELSVHFQLSRTTISRWKKVFVCV</sequence>
<gene>
    <name evidence="1" type="ORF">EU348_07330</name>
</gene>
<accession>A0A411DKV6</accession>
<reference evidence="1" key="1">
    <citation type="submission" date="2019-01" db="EMBL/GenBank/DDBJ databases">
        <title>Whole Genome Sequencing for Putative Detection of Antimicrobial Resistance and Potential Virulence Factors in Chryseobacterium indologenes isolated from Nile Tilapia in Tanzania.</title>
        <authorList>
            <person name="Mwega E."/>
            <person name="Mutoloki S."/>
            <person name="Mugimba K."/>
            <person name="Colquhoun D."/>
            <person name="Mdegela R."/>
            <person name="Evensen O."/>
            <person name="Wasteson Y."/>
        </authorList>
    </citation>
    <scope>NUCLEOTIDE SEQUENCE [LARGE SCALE GENOMIC DNA]</scope>
    <source>
        <strain evidence="1">StR 01</strain>
    </source>
</reference>
<dbReference type="AlphaFoldDB" id="A0A411DKV6"/>
<evidence type="ECO:0000313" key="1">
    <source>
        <dbReference type="EMBL" id="QBA21012.1"/>
    </source>
</evidence>
<dbReference type="EMBL" id="CP035532">
    <property type="protein sequence ID" value="QBA21012.1"/>
    <property type="molecule type" value="Genomic_DNA"/>
</dbReference>
<dbReference type="GO" id="GO:0043565">
    <property type="term" value="F:sequence-specific DNA binding"/>
    <property type="evidence" value="ECO:0007669"/>
    <property type="project" value="InterPro"/>
</dbReference>